<comment type="pathway">
    <text evidence="4">Amino-acid biosynthesis; L-proline biosynthesis; L-proline from L-glutamate 5-semialdehyde: step 1/1.</text>
</comment>
<organism evidence="8 9">
    <name type="scientific">Pseudomonas umsongensis</name>
    <dbReference type="NCBI Taxonomy" id="198618"/>
    <lineage>
        <taxon>Bacteria</taxon>
        <taxon>Pseudomonadati</taxon>
        <taxon>Pseudomonadota</taxon>
        <taxon>Gammaproteobacteria</taxon>
        <taxon>Pseudomonadales</taxon>
        <taxon>Pseudomonadaceae</taxon>
        <taxon>Pseudomonas</taxon>
    </lineage>
</organism>
<dbReference type="PANTHER" id="PTHR11645:SF0">
    <property type="entry name" value="PYRROLINE-5-CARBOXYLATE REDUCTASE 3"/>
    <property type="match status" value="1"/>
</dbReference>
<protein>
    <recommendedName>
        <fullName evidence="4">Pyrroline-5-carboxylate reductase</fullName>
        <shortName evidence="4">P5C reductase</shortName>
        <shortName evidence="4">P5CR</shortName>
        <ecNumber evidence="4">1.5.1.2</ecNumber>
    </recommendedName>
    <alternativeName>
        <fullName evidence="4">PCA reductase</fullName>
    </alternativeName>
</protein>
<evidence type="ECO:0000256" key="5">
    <source>
        <dbReference type="PIRSR" id="PIRSR000193-1"/>
    </source>
</evidence>
<comment type="catalytic activity">
    <reaction evidence="4">
        <text>L-proline + NADP(+) = (S)-1-pyrroline-5-carboxylate + NADPH + 2 H(+)</text>
        <dbReference type="Rhea" id="RHEA:14109"/>
        <dbReference type="ChEBI" id="CHEBI:15378"/>
        <dbReference type="ChEBI" id="CHEBI:17388"/>
        <dbReference type="ChEBI" id="CHEBI:57783"/>
        <dbReference type="ChEBI" id="CHEBI:58349"/>
        <dbReference type="ChEBI" id="CHEBI:60039"/>
        <dbReference type="EC" id="1.5.1.2"/>
    </reaction>
</comment>
<dbReference type="PIRSF" id="PIRSF000193">
    <property type="entry name" value="Pyrrol-5-carb_rd"/>
    <property type="match status" value="1"/>
</dbReference>
<comment type="function">
    <text evidence="4">Catalyzes the reduction of 1-pyrroline-5-carboxylate (PCA) to L-proline.</text>
</comment>
<evidence type="ECO:0000259" key="6">
    <source>
        <dbReference type="Pfam" id="PF03807"/>
    </source>
</evidence>
<dbReference type="InterPro" id="IPR028939">
    <property type="entry name" value="P5C_Rdtase_cat_N"/>
</dbReference>
<evidence type="ECO:0000256" key="3">
    <source>
        <dbReference type="ARBA" id="ARBA00023002"/>
    </source>
</evidence>
<dbReference type="RefSeq" id="WP_168757453.1">
    <property type="nucleotide sequence ID" value="NZ_CP051487.1"/>
</dbReference>
<dbReference type="InterPro" id="IPR036291">
    <property type="entry name" value="NAD(P)-bd_dom_sf"/>
</dbReference>
<feature type="binding site" evidence="5">
    <location>
        <begin position="7"/>
        <end position="12"/>
    </location>
    <ligand>
        <name>NADP(+)</name>
        <dbReference type="ChEBI" id="CHEBI:58349"/>
    </ligand>
</feature>
<proteinExistence type="inferred from homology"/>
<evidence type="ECO:0000259" key="7">
    <source>
        <dbReference type="Pfam" id="PF14748"/>
    </source>
</evidence>
<dbReference type="GO" id="GO:0004735">
    <property type="term" value="F:pyrroline-5-carboxylate reductase activity"/>
    <property type="evidence" value="ECO:0007669"/>
    <property type="project" value="UniProtKB-UniRule"/>
</dbReference>
<comment type="catalytic activity">
    <reaction evidence="4">
        <text>L-proline + NAD(+) = (S)-1-pyrroline-5-carboxylate + NADH + 2 H(+)</text>
        <dbReference type="Rhea" id="RHEA:14105"/>
        <dbReference type="ChEBI" id="CHEBI:15378"/>
        <dbReference type="ChEBI" id="CHEBI:17388"/>
        <dbReference type="ChEBI" id="CHEBI:57540"/>
        <dbReference type="ChEBI" id="CHEBI:57945"/>
        <dbReference type="ChEBI" id="CHEBI:60039"/>
        <dbReference type="EC" id="1.5.1.2"/>
    </reaction>
</comment>
<dbReference type="Proteomes" id="UP000501367">
    <property type="component" value="Chromosome"/>
</dbReference>
<accession>A0AAE6ZUC6</accession>
<reference evidence="8 9" key="1">
    <citation type="submission" date="2020-04" db="EMBL/GenBank/DDBJ databases">
        <authorList>
            <person name="Yao Y."/>
            <person name="He Z."/>
        </authorList>
    </citation>
    <scope>NUCLEOTIDE SEQUENCE [LARGE SCALE GENOMIC DNA]</scope>
    <source>
        <strain evidence="8 9">CY-1</strain>
    </source>
</reference>
<gene>
    <name evidence="4" type="primary">proC</name>
    <name evidence="8" type="ORF">HGP31_08375</name>
</gene>
<dbReference type="SUPFAM" id="SSF51735">
    <property type="entry name" value="NAD(P)-binding Rossmann-fold domains"/>
    <property type="match status" value="1"/>
</dbReference>
<keyword evidence="3 4" id="KW-0560">Oxidoreductase</keyword>
<evidence type="ECO:0000256" key="4">
    <source>
        <dbReference type="HAMAP-Rule" id="MF_01925"/>
    </source>
</evidence>
<dbReference type="GeneID" id="72193588"/>
<dbReference type="InterPro" id="IPR000304">
    <property type="entry name" value="Pyrroline-COOH_reductase"/>
</dbReference>
<dbReference type="Gene3D" id="1.10.3730.10">
    <property type="entry name" value="ProC C-terminal domain-like"/>
    <property type="match status" value="1"/>
</dbReference>
<evidence type="ECO:0000256" key="1">
    <source>
        <dbReference type="ARBA" id="ARBA00005525"/>
    </source>
</evidence>
<sequence length="277" mass="30339">MNNIYIIGVGQMGRAILFGLRRSIIDCHLKPIEVCADRAAYLASCGVEVSKRIESIDDDDVVILAVPPQQFQSVVRDNQLLLSHRGPVISVMAGITTNSLCRTLGHTRIVRSIPNTPSEVQEGVTFYYVQESAGSDLITVAEKIFGTIGICMQVDNEWQLDSGTALAGGGPALVAYFANALLLYAESEGFDSKVAWEVSTQLLYGTSLLLKSTRKTPMQLCEEVQTKGGTTERAVQLFDQHDFNGVMLSALAAAAERSKELEAYFLSENRNERRQVD</sequence>
<dbReference type="EC" id="1.5.1.2" evidence="4"/>
<dbReference type="AlphaFoldDB" id="A0AAE6ZUC6"/>
<evidence type="ECO:0000256" key="2">
    <source>
        <dbReference type="ARBA" id="ARBA00022857"/>
    </source>
</evidence>
<dbReference type="EMBL" id="CP051487">
    <property type="protein sequence ID" value="QJC78324.1"/>
    <property type="molecule type" value="Genomic_DNA"/>
</dbReference>
<dbReference type="GO" id="GO:0005737">
    <property type="term" value="C:cytoplasm"/>
    <property type="evidence" value="ECO:0007669"/>
    <property type="project" value="UniProtKB-SubCell"/>
</dbReference>
<keyword evidence="4" id="KW-0641">Proline biosynthesis</keyword>
<keyword evidence="4" id="KW-0028">Amino-acid biosynthesis</keyword>
<feature type="domain" description="Pyrroline-5-carboxylate reductase dimerisation" evidence="7">
    <location>
        <begin position="158"/>
        <end position="261"/>
    </location>
</feature>
<dbReference type="Pfam" id="PF14748">
    <property type="entry name" value="P5CR_dimer"/>
    <property type="match status" value="1"/>
</dbReference>
<keyword evidence="2 4" id="KW-0521">NADP</keyword>
<name>A0AAE6ZUC6_9PSED</name>
<dbReference type="Gene3D" id="3.40.50.720">
    <property type="entry name" value="NAD(P)-binding Rossmann-like Domain"/>
    <property type="match status" value="1"/>
</dbReference>
<evidence type="ECO:0000313" key="9">
    <source>
        <dbReference type="Proteomes" id="UP000501367"/>
    </source>
</evidence>
<comment type="similarity">
    <text evidence="1 4">Belongs to the pyrroline-5-carboxylate reductase family.</text>
</comment>
<dbReference type="InterPro" id="IPR008927">
    <property type="entry name" value="6-PGluconate_DH-like_C_sf"/>
</dbReference>
<dbReference type="SUPFAM" id="SSF48179">
    <property type="entry name" value="6-phosphogluconate dehydrogenase C-terminal domain-like"/>
    <property type="match status" value="1"/>
</dbReference>
<dbReference type="Pfam" id="PF03807">
    <property type="entry name" value="F420_oxidored"/>
    <property type="match status" value="1"/>
</dbReference>
<dbReference type="GO" id="GO:0055129">
    <property type="term" value="P:L-proline biosynthetic process"/>
    <property type="evidence" value="ECO:0007669"/>
    <property type="project" value="UniProtKB-UniRule"/>
</dbReference>
<comment type="subcellular location">
    <subcellularLocation>
        <location evidence="4">Cytoplasm</location>
    </subcellularLocation>
</comment>
<dbReference type="PANTHER" id="PTHR11645">
    <property type="entry name" value="PYRROLINE-5-CARBOXYLATE REDUCTASE"/>
    <property type="match status" value="1"/>
</dbReference>
<keyword evidence="4" id="KW-0963">Cytoplasm</keyword>
<feature type="binding site" evidence="5">
    <location>
        <begin position="65"/>
        <end position="68"/>
    </location>
    <ligand>
        <name>NADP(+)</name>
        <dbReference type="ChEBI" id="CHEBI:58349"/>
    </ligand>
</feature>
<evidence type="ECO:0000313" key="8">
    <source>
        <dbReference type="EMBL" id="QJC78324.1"/>
    </source>
</evidence>
<dbReference type="KEGG" id="pum:HGP31_08375"/>
<feature type="domain" description="Pyrroline-5-carboxylate reductase catalytic N-terminal" evidence="6">
    <location>
        <begin position="4"/>
        <end position="94"/>
    </location>
</feature>
<dbReference type="HAMAP" id="MF_01925">
    <property type="entry name" value="P5C_reductase"/>
    <property type="match status" value="1"/>
</dbReference>
<dbReference type="InterPro" id="IPR029036">
    <property type="entry name" value="P5CR_dimer"/>
</dbReference>